<protein>
    <submittedName>
        <fullName evidence="1">Uncharacterized protein</fullName>
    </submittedName>
</protein>
<reference evidence="1" key="1">
    <citation type="submission" date="2014-11" db="EMBL/GenBank/DDBJ databases">
        <authorList>
            <person name="Amaro Gonzalez C."/>
        </authorList>
    </citation>
    <scope>NUCLEOTIDE SEQUENCE</scope>
</reference>
<name>A0A0E9SIF2_ANGAN</name>
<evidence type="ECO:0000313" key="1">
    <source>
        <dbReference type="EMBL" id="JAH41022.1"/>
    </source>
</evidence>
<dbReference type="AlphaFoldDB" id="A0A0E9SIF2"/>
<dbReference type="EMBL" id="GBXM01067555">
    <property type="protein sequence ID" value="JAH41022.1"/>
    <property type="molecule type" value="Transcribed_RNA"/>
</dbReference>
<sequence length="42" mass="4870">MVKSAIRKWIDESCCPAAMTCCIITPDWGCMIVFLRLDFYTH</sequence>
<proteinExistence type="predicted"/>
<reference evidence="1" key="2">
    <citation type="journal article" date="2015" name="Fish Shellfish Immunol.">
        <title>Early steps in the European eel (Anguilla anguilla)-Vibrio vulnificus interaction in the gills: Role of the RtxA13 toxin.</title>
        <authorList>
            <person name="Callol A."/>
            <person name="Pajuelo D."/>
            <person name="Ebbesson L."/>
            <person name="Teles M."/>
            <person name="MacKenzie S."/>
            <person name="Amaro C."/>
        </authorList>
    </citation>
    <scope>NUCLEOTIDE SEQUENCE</scope>
</reference>
<accession>A0A0E9SIF2</accession>
<organism evidence="1">
    <name type="scientific">Anguilla anguilla</name>
    <name type="common">European freshwater eel</name>
    <name type="synonym">Muraena anguilla</name>
    <dbReference type="NCBI Taxonomy" id="7936"/>
    <lineage>
        <taxon>Eukaryota</taxon>
        <taxon>Metazoa</taxon>
        <taxon>Chordata</taxon>
        <taxon>Craniata</taxon>
        <taxon>Vertebrata</taxon>
        <taxon>Euteleostomi</taxon>
        <taxon>Actinopterygii</taxon>
        <taxon>Neopterygii</taxon>
        <taxon>Teleostei</taxon>
        <taxon>Anguilliformes</taxon>
        <taxon>Anguillidae</taxon>
        <taxon>Anguilla</taxon>
    </lineage>
</organism>